<evidence type="ECO:0000256" key="1">
    <source>
        <dbReference type="ARBA" id="ARBA00012493"/>
    </source>
</evidence>
<dbReference type="Proteomes" id="UP000218554">
    <property type="component" value="Chromosome"/>
</dbReference>
<keyword evidence="5" id="KW-0460">Magnesium</keyword>
<evidence type="ECO:0000256" key="4">
    <source>
        <dbReference type="ARBA" id="ARBA00022723"/>
    </source>
</evidence>
<evidence type="ECO:0000256" key="9">
    <source>
        <dbReference type="ARBA" id="ARBA00048173"/>
    </source>
</evidence>
<dbReference type="PRINTS" id="PR00866">
    <property type="entry name" value="RNADNAPOLMS"/>
</dbReference>
<dbReference type="PANTHER" id="PTHR34047">
    <property type="entry name" value="NUCLEAR INTRON MATURASE 1, MITOCHONDRIAL-RELATED"/>
    <property type="match status" value="1"/>
</dbReference>
<proteinExistence type="inferred from homology"/>
<dbReference type="EMBL" id="AP014862">
    <property type="protein sequence ID" value="BAU71828.1"/>
    <property type="molecule type" value="Genomic_DNA"/>
</dbReference>
<sequence>MLAGTYRPSPVRRVLIPKPEGGERKLGIPTVTDRLIQQALLQILQPLLDPGFSDHSYGFRPGRSAHQAVLAAQRYIHSGRNILVDVDLEQFFDRVDHDLLIARLSRKVTDRGVLRLVRAYLNSGTLIDGVVVASERGTPQGGPLSPLLANVLLDEVDKELERRGHCFVRYADDANVYVRSLKAGQRVMAVLRRLYDRLRLQVNERKSAIASAFGRKFLGYSFWLSAQGEIKRGVASQALQRFKSRIRQLTSRNGGRSVSQVVESLRPYLLGWKAYFGLSQTPRRWRGFDEWIRRRLRAIQLKQWKTGRRTYRELRKLGAWPDLAAAIAGNSHRFWHNSVGLIHGVLTVAWFDRLGLPRLC</sequence>
<keyword evidence="2" id="KW-0808">Transferase</keyword>
<dbReference type="KEGG" id="pfuw:KF707C_1400"/>
<evidence type="ECO:0000256" key="5">
    <source>
        <dbReference type="ARBA" id="ARBA00022842"/>
    </source>
</evidence>
<feature type="domain" description="Reverse transcriptase" evidence="10">
    <location>
        <begin position="1"/>
        <end position="222"/>
    </location>
</feature>
<evidence type="ECO:0000256" key="6">
    <source>
        <dbReference type="ARBA" id="ARBA00022918"/>
    </source>
</evidence>
<dbReference type="NCBIfam" id="TIGR04416">
    <property type="entry name" value="group_II_RT_mat"/>
    <property type="match status" value="1"/>
</dbReference>
<accession>A0AAD1BV33</accession>
<dbReference type="InterPro" id="IPR051083">
    <property type="entry name" value="GrpII_Intron_Splice-Mob/Def"/>
</dbReference>
<evidence type="ECO:0000256" key="8">
    <source>
        <dbReference type="ARBA" id="ARBA00034120"/>
    </source>
</evidence>
<name>A0AAD1BV33_METFU</name>
<reference evidence="11 12" key="2">
    <citation type="journal article" date="2017" name="Int. J. Syst. Evol. Microbiol.">
        <title>Pseudomonas furukawaii sp. nov., a polychlorinated biphenyl-degrading bacterium isolated from biphenyl-contaminated soil in Japan.</title>
        <authorList>
            <person name="Kimura N."/>
            <person name="Watanabe T."/>
            <person name="Suenaga H."/>
            <person name="Fujihara H."/>
            <person name="Futagami T."/>
            <person name="Goto M."/>
            <person name="Hanada S."/>
            <person name="Hirose J."/>
        </authorList>
    </citation>
    <scope>NUCLEOTIDE SEQUENCE [LARGE SCALE GENOMIC DNA]</scope>
    <source>
        <strain evidence="12">DSM 10086 / NBRC 110670 / KF707</strain>
    </source>
</reference>
<dbReference type="GO" id="GO:0003723">
    <property type="term" value="F:RNA binding"/>
    <property type="evidence" value="ECO:0007669"/>
    <property type="project" value="InterPro"/>
</dbReference>
<dbReference type="GO" id="GO:0003964">
    <property type="term" value="F:RNA-directed DNA polymerase activity"/>
    <property type="evidence" value="ECO:0007669"/>
    <property type="project" value="UniProtKB-KW"/>
</dbReference>
<comment type="similarity">
    <text evidence="8">Belongs to the bacterial reverse transcriptase family.</text>
</comment>
<evidence type="ECO:0000313" key="11">
    <source>
        <dbReference type="EMBL" id="BAU71828.1"/>
    </source>
</evidence>
<keyword evidence="6" id="KW-0695">RNA-directed DNA polymerase</keyword>
<reference evidence="12" key="1">
    <citation type="submission" date="2015-05" db="EMBL/GenBank/DDBJ databases">
        <title>Draft genome sequencing of a biphenyl-degrading bacterium, Pseudomonas balearica KF707 (=NBRC110670).</title>
        <authorList>
            <person name="Kimura N."/>
            <person name="Hirose J."/>
            <person name="Watanabe T."/>
            <person name="Suenaga H."/>
            <person name="Fujihara H."/>
            <person name="Noguchi M."/>
            <person name="Hashimoto M."/>
            <person name="Shimodaira J."/>
            <person name="Tsuchikane K."/>
            <person name="Hosoyama A."/>
            <person name="Yamazoe A."/>
            <person name="Fujita N."/>
            <person name="Furukawa K."/>
        </authorList>
    </citation>
    <scope>NUCLEOTIDE SEQUENCE [LARGE SCALE GENOMIC DNA]</scope>
    <source>
        <strain evidence="12">DSM 10086 / NBRC 110670 / KF707</strain>
    </source>
</reference>
<dbReference type="GO" id="GO:0046872">
    <property type="term" value="F:metal ion binding"/>
    <property type="evidence" value="ECO:0007669"/>
    <property type="project" value="UniProtKB-KW"/>
</dbReference>
<dbReference type="InterPro" id="IPR013597">
    <property type="entry name" value="Mat_intron_G2"/>
</dbReference>
<comment type="catalytic activity">
    <reaction evidence="9">
        <text>DNA(n) + a 2'-deoxyribonucleoside 5'-triphosphate = DNA(n+1) + diphosphate</text>
        <dbReference type="Rhea" id="RHEA:22508"/>
        <dbReference type="Rhea" id="RHEA-COMP:17339"/>
        <dbReference type="Rhea" id="RHEA-COMP:17340"/>
        <dbReference type="ChEBI" id="CHEBI:33019"/>
        <dbReference type="ChEBI" id="CHEBI:61560"/>
        <dbReference type="ChEBI" id="CHEBI:173112"/>
        <dbReference type="EC" id="2.7.7.49"/>
    </reaction>
</comment>
<dbReference type="PANTHER" id="PTHR34047:SF8">
    <property type="entry name" value="PROTEIN YKFC"/>
    <property type="match status" value="1"/>
</dbReference>
<dbReference type="PROSITE" id="PS50878">
    <property type="entry name" value="RT_POL"/>
    <property type="match status" value="1"/>
</dbReference>
<protein>
    <recommendedName>
        <fullName evidence="1">RNA-directed DNA polymerase</fullName>
        <ecNumber evidence="1">2.7.7.49</ecNumber>
    </recommendedName>
</protein>
<gene>
    <name evidence="11" type="ORF">KF707C_1400</name>
</gene>
<dbReference type="InterPro" id="IPR030931">
    <property type="entry name" value="Group_II_RT_mat"/>
</dbReference>
<dbReference type="Pfam" id="PF00078">
    <property type="entry name" value="RVT_1"/>
    <property type="match status" value="1"/>
</dbReference>
<organism evidence="11 12">
    <name type="scientific">Metapseudomonas furukawaii</name>
    <name type="common">Pseudomonas furukawaii</name>
    <dbReference type="NCBI Taxonomy" id="1149133"/>
    <lineage>
        <taxon>Bacteria</taxon>
        <taxon>Pseudomonadati</taxon>
        <taxon>Pseudomonadota</taxon>
        <taxon>Gammaproteobacteria</taxon>
        <taxon>Pseudomonadales</taxon>
        <taxon>Pseudomonadaceae</taxon>
        <taxon>Metapseudomonas</taxon>
    </lineage>
</organism>
<evidence type="ECO:0000256" key="3">
    <source>
        <dbReference type="ARBA" id="ARBA00022695"/>
    </source>
</evidence>
<keyword evidence="4" id="KW-0479">Metal-binding</keyword>
<dbReference type="EC" id="2.7.7.49" evidence="1"/>
<dbReference type="InterPro" id="IPR000477">
    <property type="entry name" value="RT_dom"/>
</dbReference>
<evidence type="ECO:0000256" key="2">
    <source>
        <dbReference type="ARBA" id="ARBA00022679"/>
    </source>
</evidence>
<dbReference type="SUPFAM" id="SSF56672">
    <property type="entry name" value="DNA/RNA polymerases"/>
    <property type="match status" value="1"/>
</dbReference>
<dbReference type="InterPro" id="IPR000123">
    <property type="entry name" value="Reverse_transcriptase_msDNA"/>
</dbReference>
<dbReference type="AlphaFoldDB" id="A0AAD1BV33"/>
<dbReference type="Pfam" id="PF08388">
    <property type="entry name" value="GIIM"/>
    <property type="match status" value="1"/>
</dbReference>
<evidence type="ECO:0000259" key="10">
    <source>
        <dbReference type="PROSITE" id="PS50878"/>
    </source>
</evidence>
<dbReference type="GO" id="GO:0051607">
    <property type="term" value="P:defense response to virus"/>
    <property type="evidence" value="ECO:0007669"/>
    <property type="project" value="UniProtKB-KW"/>
</dbReference>
<keyword evidence="3" id="KW-0548">Nucleotidyltransferase</keyword>
<evidence type="ECO:0000313" key="12">
    <source>
        <dbReference type="Proteomes" id="UP000218554"/>
    </source>
</evidence>
<dbReference type="CDD" id="cd01651">
    <property type="entry name" value="RT_G2_intron"/>
    <property type="match status" value="1"/>
</dbReference>
<keyword evidence="7" id="KW-0051">Antiviral defense</keyword>
<dbReference type="InterPro" id="IPR043502">
    <property type="entry name" value="DNA/RNA_pol_sf"/>
</dbReference>
<keyword evidence="12" id="KW-1185">Reference proteome</keyword>
<evidence type="ECO:0000256" key="7">
    <source>
        <dbReference type="ARBA" id="ARBA00023118"/>
    </source>
</evidence>